<gene>
    <name evidence="2" type="ORF">FNK824_LOCUS41851</name>
</gene>
<feature type="compositionally biased region" description="Polar residues" evidence="1">
    <location>
        <begin position="89"/>
        <end position="99"/>
    </location>
</feature>
<name>A0A820K4U2_9BILA</name>
<protein>
    <submittedName>
        <fullName evidence="2">Uncharacterized protein</fullName>
    </submittedName>
</protein>
<accession>A0A820K4U2</accession>
<feature type="compositionally biased region" description="Polar residues" evidence="1">
    <location>
        <begin position="110"/>
        <end position="132"/>
    </location>
</feature>
<proteinExistence type="predicted"/>
<comment type="caution">
    <text evidence="2">The sequence shown here is derived from an EMBL/GenBank/DDBJ whole genome shotgun (WGS) entry which is preliminary data.</text>
</comment>
<evidence type="ECO:0000256" key="1">
    <source>
        <dbReference type="SAM" id="MobiDB-lite"/>
    </source>
</evidence>
<evidence type="ECO:0000313" key="2">
    <source>
        <dbReference type="EMBL" id="CAF4335979.1"/>
    </source>
</evidence>
<dbReference type="AlphaFoldDB" id="A0A820K4U2"/>
<evidence type="ECO:0000313" key="3">
    <source>
        <dbReference type="Proteomes" id="UP000663874"/>
    </source>
</evidence>
<reference evidence="2" key="1">
    <citation type="submission" date="2021-02" db="EMBL/GenBank/DDBJ databases">
        <authorList>
            <person name="Nowell W R."/>
        </authorList>
    </citation>
    <scope>NUCLEOTIDE SEQUENCE</scope>
</reference>
<dbReference type="EMBL" id="CAJOBE010044013">
    <property type="protein sequence ID" value="CAF4335979.1"/>
    <property type="molecule type" value="Genomic_DNA"/>
</dbReference>
<feature type="compositionally biased region" description="Polar residues" evidence="1">
    <location>
        <begin position="49"/>
        <end position="78"/>
    </location>
</feature>
<organism evidence="2 3">
    <name type="scientific">Rotaria sordida</name>
    <dbReference type="NCBI Taxonomy" id="392033"/>
    <lineage>
        <taxon>Eukaryota</taxon>
        <taxon>Metazoa</taxon>
        <taxon>Spiralia</taxon>
        <taxon>Gnathifera</taxon>
        <taxon>Rotifera</taxon>
        <taxon>Eurotatoria</taxon>
        <taxon>Bdelloidea</taxon>
        <taxon>Philodinida</taxon>
        <taxon>Philodinidae</taxon>
        <taxon>Rotaria</taxon>
    </lineage>
</organism>
<feature type="non-terminal residue" evidence="2">
    <location>
        <position position="153"/>
    </location>
</feature>
<dbReference type="Proteomes" id="UP000663874">
    <property type="component" value="Unassembled WGS sequence"/>
</dbReference>
<feature type="region of interest" description="Disordered" evidence="1">
    <location>
        <begin position="49"/>
        <end position="138"/>
    </location>
</feature>
<sequence>MKLLPESARTIQAFLKIAKDVQELQEEDSSELQPTQSYLPYITNTVSTTAQQTRSNFERIPTSTYSPSRHTTYKQYAPSSKPLDPLKPQQKNYSSTSRPSPILYKRESHYSSTYNSSRCQDANVKPYSSTQHDSQRRPCDVCQRINHRTIDCY</sequence>